<dbReference type="Gene3D" id="1.10.10.1830">
    <property type="entry name" value="Non-ribosomal peptide synthase, adenylation domain"/>
    <property type="match status" value="1"/>
</dbReference>
<dbReference type="InterPro" id="IPR006162">
    <property type="entry name" value="Ppantetheine_attach_site"/>
</dbReference>
<dbReference type="PANTHER" id="PTHR45527:SF1">
    <property type="entry name" value="FATTY ACID SYNTHASE"/>
    <property type="match status" value="1"/>
</dbReference>
<evidence type="ECO:0000256" key="1">
    <source>
        <dbReference type="ARBA" id="ARBA00001957"/>
    </source>
</evidence>
<dbReference type="SUPFAM" id="SSF56801">
    <property type="entry name" value="Acetyl-CoA synthetase-like"/>
    <property type="match status" value="1"/>
</dbReference>
<evidence type="ECO:0000259" key="4">
    <source>
        <dbReference type="PROSITE" id="PS50075"/>
    </source>
</evidence>
<dbReference type="CDD" id="cd19531">
    <property type="entry name" value="LCL_NRPS-like"/>
    <property type="match status" value="1"/>
</dbReference>
<proteinExistence type="predicted"/>
<organism evidence="5 6">
    <name type="scientific">Thalassomonas viridans</name>
    <dbReference type="NCBI Taxonomy" id="137584"/>
    <lineage>
        <taxon>Bacteria</taxon>
        <taxon>Pseudomonadati</taxon>
        <taxon>Pseudomonadota</taxon>
        <taxon>Gammaproteobacteria</taxon>
        <taxon>Alteromonadales</taxon>
        <taxon>Colwelliaceae</taxon>
        <taxon>Thalassomonas</taxon>
    </lineage>
</organism>
<dbReference type="InterPro" id="IPR036736">
    <property type="entry name" value="ACP-like_sf"/>
</dbReference>
<dbReference type="InterPro" id="IPR009081">
    <property type="entry name" value="PP-bd_ACP"/>
</dbReference>
<dbReference type="InterPro" id="IPR044894">
    <property type="entry name" value="TubC_N_sf"/>
</dbReference>
<sequence length="1140" mass="127454">MNAQSLLAFLYSKGVVLAVEQEDLLIDDVNKILDADIIASIKQHKKALIALINQLNRESAVTIKAEKSPRNFPFTFDCSFSQKRMLFMESLAGEQSFYNMPFAYKISGVLNIPAFNSALTGLLNKYDILRTTYIQREDEYIQSVGPLLSDKSELFVLDVDDISDAGDIELCLQQRLQKEAQYVFDLQAEFPVKAALIKTDKEEFVLSLNIHHIAADGRSARNIIQTINEGYQFHTRQTHAGAADNANIFQYIDYIKWQKQWLHSRLCREAKAYWLETLQDLPELHNFPTDYTRPAVLGVDGDTCIHIPAASLFSKINSVAKQHQTTPFVLIQAVFSAFLARYTDDTDIVFGTAAANRQPGEFIDSVGLFVNTLVLRYTVENGCSLIDLLAQAKLNHKNALRYQQFPFDQLVEELNPKRSLAYNPLVQIMLVMQDDSTDLLDLAGIKTEVLPQSQAVSKFDFTLHVKLAAEKIAFHWEYNRALFKAETIENIAGQFETFLAAALASPAKNIEQIALLPPDTMVPKPDASRFPPPVCIHELFENSVRQAPDAIAVSDGHNALTYRQLNDSAEVVAAHLSHLCDIKGARIAVCMEKSIELVIAMLAVFKAGGVYVPVDPSYPQERIDYMLQDSNVKILLSNTCSRFSLAQSQVDIRLIEDLLARPPVRLDLARVTPEQAAYVIYTSGSTGRPKGVEVPHQSLFYSLQANKLALEFDARDIMPTIGSQAFGVSLLEILLPLISAAQVLIVTKQQVGDIEKLIDHTDKVTVLHAVPSIMSQWLDMIEGDDVNGRYANLRLLLVGAEPVPETLIKKIKQWRPEVTLLVLYGMTESSVVSSSYEATMQTPSGYCMGRPHANTQFYVLNKQRSIQPKGVPGELYVGGLSLATRYLNQAELTAEKFIASPFHQGERLYQTGDRVRCLNDGNYEFLGRVDNQVSLRGVRIELGEIESLAMAIQGVDKVITHVMTMNSGDRVLVLYYTAGQEPAHVPALSEKIKATLANQLPEHMMPSVIQHLPEFPLNPNGKVDRKKLPQPVFNRVITEPANDIEQQLLELWQELLENKQISVEDNFFEIGGHSLIATRLIARVRSHFSVSLPLTALFKSPTIRSCAVLLEEILKEEYSRSLINQDSAGENAELVDEIII</sequence>
<dbReference type="InterPro" id="IPR045851">
    <property type="entry name" value="AMP-bd_C_sf"/>
</dbReference>
<name>A0AAE9Z9H6_9GAMM</name>
<dbReference type="SMART" id="SM00823">
    <property type="entry name" value="PKS_PP"/>
    <property type="match status" value="1"/>
</dbReference>
<dbReference type="PROSITE" id="PS00012">
    <property type="entry name" value="PHOSPHOPANTETHEINE"/>
    <property type="match status" value="1"/>
</dbReference>
<dbReference type="AlphaFoldDB" id="A0AAE9Z9H6"/>
<dbReference type="Gene3D" id="1.10.1200.10">
    <property type="entry name" value="ACP-like"/>
    <property type="match status" value="1"/>
</dbReference>
<dbReference type="GO" id="GO:0072330">
    <property type="term" value="P:monocarboxylic acid biosynthetic process"/>
    <property type="evidence" value="ECO:0007669"/>
    <property type="project" value="UniProtKB-ARBA"/>
</dbReference>
<dbReference type="InterPro" id="IPR010071">
    <property type="entry name" value="AA_adenyl_dom"/>
</dbReference>
<dbReference type="InterPro" id="IPR020806">
    <property type="entry name" value="PKS_PP-bd"/>
</dbReference>
<protein>
    <submittedName>
        <fullName evidence="5">Non-ribosomal peptide synthetase</fullName>
    </submittedName>
</protein>
<dbReference type="InterPro" id="IPR023213">
    <property type="entry name" value="CAT-like_dom_sf"/>
</dbReference>
<dbReference type="CDD" id="cd05930">
    <property type="entry name" value="A_NRPS"/>
    <property type="match status" value="1"/>
</dbReference>
<evidence type="ECO:0000256" key="2">
    <source>
        <dbReference type="ARBA" id="ARBA00022450"/>
    </source>
</evidence>
<keyword evidence="6" id="KW-1185">Reference proteome</keyword>
<comment type="cofactor">
    <cofactor evidence="1">
        <name>pantetheine 4'-phosphate</name>
        <dbReference type="ChEBI" id="CHEBI:47942"/>
    </cofactor>
</comment>
<feature type="domain" description="Carrier" evidence="4">
    <location>
        <begin position="1039"/>
        <end position="1114"/>
    </location>
</feature>
<evidence type="ECO:0000256" key="3">
    <source>
        <dbReference type="ARBA" id="ARBA00022553"/>
    </source>
</evidence>
<dbReference type="GO" id="GO:0044550">
    <property type="term" value="P:secondary metabolite biosynthetic process"/>
    <property type="evidence" value="ECO:0007669"/>
    <property type="project" value="TreeGrafter"/>
</dbReference>
<reference evidence="5 6" key="2">
    <citation type="journal article" date="2022" name="Mar. Drugs">
        <title>Bioassay-Guided Fractionation Leads to the Detection of Cholic Acid Generated by the Rare Thalassomonas sp.</title>
        <authorList>
            <person name="Pheiffer F."/>
            <person name="Schneider Y.K."/>
            <person name="Hansen E.H."/>
            <person name="Andersen J.H."/>
            <person name="Isaksson J."/>
            <person name="Busche T."/>
            <person name="R C."/>
            <person name="Kalinowski J."/>
            <person name="Zyl L.V."/>
            <person name="Trindade M."/>
        </authorList>
    </citation>
    <scope>NUCLEOTIDE SEQUENCE [LARGE SCALE GENOMIC DNA]</scope>
    <source>
        <strain evidence="5 6">XOM25</strain>
    </source>
</reference>
<dbReference type="RefSeq" id="WP_044841068.1">
    <property type="nucleotide sequence ID" value="NZ_CP059734.1"/>
</dbReference>
<dbReference type="FunFam" id="1.10.1200.10:FF:000016">
    <property type="entry name" value="Non-ribosomal peptide synthase"/>
    <property type="match status" value="1"/>
</dbReference>
<dbReference type="GO" id="GO:0043041">
    <property type="term" value="P:amino acid activation for nonribosomal peptide biosynthetic process"/>
    <property type="evidence" value="ECO:0007669"/>
    <property type="project" value="TreeGrafter"/>
</dbReference>
<dbReference type="SUPFAM" id="SSF52777">
    <property type="entry name" value="CoA-dependent acyltransferases"/>
    <property type="match status" value="2"/>
</dbReference>
<dbReference type="Gene3D" id="3.40.50.12780">
    <property type="entry name" value="N-terminal domain of ligase-like"/>
    <property type="match status" value="1"/>
</dbReference>
<dbReference type="SUPFAM" id="SSF47336">
    <property type="entry name" value="ACP-like"/>
    <property type="match status" value="1"/>
</dbReference>
<dbReference type="GO" id="GO:0005737">
    <property type="term" value="C:cytoplasm"/>
    <property type="evidence" value="ECO:0007669"/>
    <property type="project" value="TreeGrafter"/>
</dbReference>
<dbReference type="Pfam" id="PF00550">
    <property type="entry name" value="PP-binding"/>
    <property type="match status" value="1"/>
</dbReference>
<dbReference type="KEGG" id="tvd:SG34_031130"/>
<dbReference type="NCBIfam" id="TIGR01733">
    <property type="entry name" value="AA-adenyl-dom"/>
    <property type="match status" value="1"/>
</dbReference>
<dbReference type="Gene3D" id="3.30.559.30">
    <property type="entry name" value="Nonribosomal peptide synthetase, condensation domain"/>
    <property type="match status" value="1"/>
</dbReference>
<evidence type="ECO:0000313" key="5">
    <source>
        <dbReference type="EMBL" id="WDE09220.1"/>
    </source>
</evidence>
<keyword evidence="2" id="KW-0596">Phosphopantetheine</keyword>
<dbReference type="FunFam" id="3.40.50.980:FF:000001">
    <property type="entry name" value="Non-ribosomal peptide synthetase"/>
    <property type="match status" value="1"/>
</dbReference>
<dbReference type="Gene3D" id="3.30.300.30">
    <property type="match status" value="1"/>
</dbReference>
<gene>
    <name evidence="5" type="ORF">SG34_031130</name>
</gene>
<dbReference type="Pfam" id="PF00501">
    <property type="entry name" value="AMP-binding"/>
    <property type="match status" value="1"/>
</dbReference>
<accession>A0AAE9Z9H6</accession>
<dbReference type="Proteomes" id="UP000032352">
    <property type="component" value="Chromosome pTvir"/>
</dbReference>
<evidence type="ECO:0000313" key="6">
    <source>
        <dbReference type="Proteomes" id="UP000032352"/>
    </source>
</evidence>
<dbReference type="PANTHER" id="PTHR45527">
    <property type="entry name" value="NONRIBOSOMAL PEPTIDE SYNTHETASE"/>
    <property type="match status" value="1"/>
</dbReference>
<dbReference type="InterPro" id="IPR001242">
    <property type="entry name" value="Condensation_dom"/>
</dbReference>
<dbReference type="InterPro" id="IPR020845">
    <property type="entry name" value="AMP-binding_CS"/>
</dbReference>
<keyword evidence="3" id="KW-0597">Phosphoprotein</keyword>
<dbReference type="PROSITE" id="PS50075">
    <property type="entry name" value="CARRIER"/>
    <property type="match status" value="1"/>
</dbReference>
<dbReference type="GO" id="GO:0003824">
    <property type="term" value="F:catalytic activity"/>
    <property type="evidence" value="ECO:0007669"/>
    <property type="project" value="InterPro"/>
</dbReference>
<reference evidence="5 6" key="1">
    <citation type="journal article" date="2015" name="Genome Announc.">
        <title>Draft Genome Sequences of Marine Isolates of Thalassomonas viridans and Thalassomonas actiniarum.</title>
        <authorList>
            <person name="Olonade I."/>
            <person name="van Zyl L.J."/>
            <person name="Trindade M."/>
        </authorList>
    </citation>
    <scope>NUCLEOTIDE SEQUENCE [LARGE SCALE GENOMIC DNA]</scope>
    <source>
        <strain evidence="5 6">XOM25</strain>
    </source>
</reference>
<dbReference type="InterPro" id="IPR000873">
    <property type="entry name" value="AMP-dep_synth/lig_dom"/>
</dbReference>
<dbReference type="Gene3D" id="3.30.559.10">
    <property type="entry name" value="Chloramphenicol acetyltransferase-like domain"/>
    <property type="match status" value="1"/>
</dbReference>
<dbReference type="EMBL" id="CP059734">
    <property type="protein sequence ID" value="WDE09220.1"/>
    <property type="molecule type" value="Genomic_DNA"/>
</dbReference>
<dbReference type="Pfam" id="PF00668">
    <property type="entry name" value="Condensation"/>
    <property type="match status" value="1"/>
</dbReference>
<dbReference type="PROSITE" id="PS00455">
    <property type="entry name" value="AMP_BINDING"/>
    <property type="match status" value="1"/>
</dbReference>
<dbReference type="InterPro" id="IPR042099">
    <property type="entry name" value="ANL_N_sf"/>
</dbReference>
<dbReference type="GO" id="GO:0031177">
    <property type="term" value="F:phosphopantetheine binding"/>
    <property type="evidence" value="ECO:0007669"/>
    <property type="project" value="InterPro"/>
</dbReference>